<keyword evidence="1 4" id="KW-0812">Transmembrane</keyword>
<dbReference type="EMBL" id="OU892284">
    <property type="protein sequence ID" value="CAH1134483.1"/>
    <property type="molecule type" value="Genomic_DNA"/>
</dbReference>
<feature type="transmembrane region" description="Helical" evidence="4">
    <location>
        <begin position="94"/>
        <end position="122"/>
    </location>
</feature>
<keyword evidence="4" id="KW-0186">Copper</keyword>
<gene>
    <name evidence="5" type="ORF">CEUTPL_LOCUS12886</name>
</gene>
<organism evidence="5 6">
    <name type="scientific">Ceutorhynchus assimilis</name>
    <name type="common">cabbage seed weevil</name>
    <dbReference type="NCBI Taxonomy" id="467358"/>
    <lineage>
        <taxon>Eukaryota</taxon>
        <taxon>Metazoa</taxon>
        <taxon>Ecdysozoa</taxon>
        <taxon>Arthropoda</taxon>
        <taxon>Hexapoda</taxon>
        <taxon>Insecta</taxon>
        <taxon>Pterygota</taxon>
        <taxon>Neoptera</taxon>
        <taxon>Endopterygota</taxon>
        <taxon>Coleoptera</taxon>
        <taxon>Polyphaga</taxon>
        <taxon>Cucujiformia</taxon>
        <taxon>Curculionidae</taxon>
        <taxon>Ceutorhynchinae</taxon>
        <taxon>Ceutorhynchus</taxon>
    </lineage>
</organism>
<reference evidence="5" key="1">
    <citation type="submission" date="2022-01" db="EMBL/GenBank/DDBJ databases">
        <authorList>
            <person name="King R."/>
        </authorList>
    </citation>
    <scope>NUCLEOTIDE SEQUENCE</scope>
</reference>
<evidence type="ECO:0000256" key="4">
    <source>
        <dbReference type="RuleBase" id="RU367022"/>
    </source>
</evidence>
<keyword evidence="6" id="KW-1185">Reference proteome</keyword>
<evidence type="ECO:0000313" key="6">
    <source>
        <dbReference type="Proteomes" id="UP001152799"/>
    </source>
</evidence>
<keyword evidence="4" id="KW-0406">Ion transport</keyword>
<evidence type="ECO:0000313" key="5">
    <source>
        <dbReference type="EMBL" id="CAH1134483.1"/>
    </source>
</evidence>
<dbReference type="Pfam" id="PF04145">
    <property type="entry name" value="Ctr"/>
    <property type="match status" value="1"/>
</dbReference>
<evidence type="ECO:0000256" key="3">
    <source>
        <dbReference type="ARBA" id="ARBA00023136"/>
    </source>
</evidence>
<dbReference type="AlphaFoldDB" id="A0A9P0DKC1"/>
<dbReference type="GO" id="GO:0005375">
    <property type="term" value="F:copper ion transmembrane transporter activity"/>
    <property type="evidence" value="ECO:0007669"/>
    <property type="project" value="UniProtKB-UniRule"/>
</dbReference>
<proteinExistence type="inferred from homology"/>
<feature type="transmembrane region" description="Helical" evidence="4">
    <location>
        <begin position="20"/>
        <end position="43"/>
    </location>
</feature>
<keyword evidence="4" id="KW-0187">Copper transport</keyword>
<protein>
    <recommendedName>
        <fullName evidence="4">Copper transport protein</fullName>
    </recommendedName>
</protein>
<keyword evidence="3 4" id="KW-0472">Membrane</keyword>
<dbReference type="Proteomes" id="UP001152799">
    <property type="component" value="Chromosome 8"/>
</dbReference>
<keyword evidence="4" id="KW-0813">Transport</keyword>
<comment type="subcellular location">
    <subcellularLocation>
        <location evidence="4">Membrane</location>
        <topology evidence="4">Multi-pass membrane protein</topology>
    </subcellularLocation>
</comment>
<dbReference type="InterPro" id="IPR007274">
    <property type="entry name" value="Cop_transporter"/>
</dbReference>
<dbReference type="GO" id="GO:0016020">
    <property type="term" value="C:membrane"/>
    <property type="evidence" value="ECO:0007669"/>
    <property type="project" value="UniProtKB-SubCell"/>
</dbReference>
<accession>A0A9P0DKC1</accession>
<evidence type="ECO:0000256" key="2">
    <source>
        <dbReference type="ARBA" id="ARBA00022989"/>
    </source>
</evidence>
<evidence type="ECO:0000256" key="1">
    <source>
        <dbReference type="ARBA" id="ARBA00022692"/>
    </source>
</evidence>
<dbReference type="PANTHER" id="PTHR12483">
    <property type="entry name" value="SOLUTE CARRIER FAMILY 31 COPPER TRANSPORTERS"/>
    <property type="match status" value="1"/>
</dbReference>
<sequence length="138" mass="15410">MEMYFEFSKRSTVLFRQWAFNSYGGLAGSMVGLFAMAFGFEAIRFYRAHLLKEALIIRKRNVASGSGESAQLTIMSKAHLVQTLFHGIQAIFSYMLMLVFMTYNGGLCIAVVLGLVCGYFVFGWKVPNGNILTEDCCA</sequence>
<dbReference type="PANTHER" id="PTHR12483:SF115">
    <property type="entry name" value="COPPER TRANSPORT PROTEIN"/>
    <property type="match status" value="1"/>
</dbReference>
<comment type="similarity">
    <text evidence="4">Belongs to the copper transporter (Ctr) (TC 1.A.56) family. SLC31A subfamily.</text>
</comment>
<keyword evidence="2 4" id="KW-1133">Transmembrane helix</keyword>
<name>A0A9P0DKC1_9CUCU</name>
<dbReference type="OrthoDB" id="161814at2759"/>